<dbReference type="EMBL" id="SWLB01000002">
    <property type="protein sequence ID" value="KAF3340651.1"/>
    <property type="molecule type" value="Genomic_DNA"/>
</dbReference>
<comment type="caution">
    <text evidence="1">The sequence shown here is derived from an EMBL/GenBank/DDBJ whole genome shotgun (WGS) entry which is preliminary data.</text>
</comment>
<protein>
    <recommendedName>
        <fullName evidence="3">Ricin B lectin domain-containing protein</fullName>
    </recommendedName>
</protein>
<name>A0A833RK70_9POAL</name>
<evidence type="ECO:0000313" key="1">
    <source>
        <dbReference type="EMBL" id="KAF3340651.1"/>
    </source>
</evidence>
<reference evidence="1" key="1">
    <citation type="submission" date="2020-01" db="EMBL/GenBank/DDBJ databases">
        <title>Genome sequence of Kobresia littledalei, the first chromosome-level genome in the family Cyperaceae.</title>
        <authorList>
            <person name="Qu G."/>
        </authorList>
    </citation>
    <scope>NUCLEOTIDE SEQUENCE</scope>
    <source>
        <strain evidence="1">C.B.Clarke</strain>
        <tissue evidence="1">Leaf</tissue>
    </source>
</reference>
<dbReference type="SUPFAM" id="SSF50370">
    <property type="entry name" value="Ricin B-like lectins"/>
    <property type="match status" value="1"/>
</dbReference>
<accession>A0A833RK70</accession>
<keyword evidence="2" id="KW-1185">Reference proteome</keyword>
<dbReference type="InterPro" id="IPR035992">
    <property type="entry name" value="Ricin_B-like_lectins"/>
</dbReference>
<dbReference type="Gene3D" id="2.80.10.50">
    <property type="match status" value="1"/>
</dbReference>
<dbReference type="AlphaFoldDB" id="A0A833RK70"/>
<dbReference type="Proteomes" id="UP000623129">
    <property type="component" value="Unassembled WGS sequence"/>
</dbReference>
<proteinExistence type="predicted"/>
<gene>
    <name evidence="1" type="ORF">FCM35_KLT09495</name>
</gene>
<organism evidence="1 2">
    <name type="scientific">Carex littledalei</name>
    <dbReference type="NCBI Taxonomy" id="544730"/>
    <lineage>
        <taxon>Eukaryota</taxon>
        <taxon>Viridiplantae</taxon>
        <taxon>Streptophyta</taxon>
        <taxon>Embryophyta</taxon>
        <taxon>Tracheophyta</taxon>
        <taxon>Spermatophyta</taxon>
        <taxon>Magnoliopsida</taxon>
        <taxon>Liliopsida</taxon>
        <taxon>Poales</taxon>
        <taxon>Cyperaceae</taxon>
        <taxon>Cyperoideae</taxon>
        <taxon>Cariceae</taxon>
        <taxon>Carex</taxon>
        <taxon>Carex subgen. Euthyceras</taxon>
    </lineage>
</organism>
<dbReference type="PANTHER" id="PTHR31257">
    <property type="entry name" value="RICIN B-LIKE LECTIN EULS3"/>
    <property type="match status" value="1"/>
</dbReference>
<dbReference type="InterPro" id="IPR040249">
    <property type="entry name" value="Ricin_B-like_lectin_EULS3-like"/>
</dbReference>
<evidence type="ECO:0008006" key="3">
    <source>
        <dbReference type="Google" id="ProtNLM"/>
    </source>
</evidence>
<dbReference type="CDD" id="cd23431">
    <property type="entry name" value="beta-trefoil_Ricin_AtEULS3-like"/>
    <property type="match status" value="1"/>
</dbReference>
<sequence>MTTLNYLYGFHTASYAPPNAPSTEITTLPRQPMVRIYCQANKDLSVTARNGTVVLAPADSNDYYQHWLKDMSYGDKVKDANGFPAFALVNRVTGEAFQNPAGENQEVTLAPYNPNQLEDTMKWTEVSSTGFRIIRIANTTSLNLTAVDSNFNFSDGAKIIVQMKSVNAAVQRWNIVPYNSSVPM</sequence>
<dbReference type="OrthoDB" id="681719at2759"/>
<evidence type="ECO:0000313" key="2">
    <source>
        <dbReference type="Proteomes" id="UP000623129"/>
    </source>
</evidence>
<dbReference type="PANTHER" id="PTHR31257:SF21">
    <property type="entry name" value="OS07G0683600 PROTEIN"/>
    <property type="match status" value="1"/>
</dbReference>